<protein>
    <recommendedName>
        <fullName evidence="2">Peptidase C1A papain C-terminal domain-containing protein</fullName>
    </recommendedName>
</protein>
<accession>A0A9P0A3N0</accession>
<dbReference type="GO" id="GO:0008234">
    <property type="term" value="F:cysteine-type peptidase activity"/>
    <property type="evidence" value="ECO:0007669"/>
    <property type="project" value="InterPro"/>
</dbReference>
<name>A0A9P0A3N0_BEMTA</name>
<dbReference type="GO" id="GO:0006508">
    <property type="term" value="P:proteolysis"/>
    <property type="evidence" value="ECO:0007669"/>
    <property type="project" value="InterPro"/>
</dbReference>
<dbReference type="SUPFAM" id="SSF54001">
    <property type="entry name" value="Cysteine proteinases"/>
    <property type="match status" value="1"/>
</dbReference>
<organism evidence="3 4">
    <name type="scientific">Bemisia tabaci</name>
    <name type="common">Sweetpotato whitefly</name>
    <name type="synonym">Aleurodes tabaci</name>
    <dbReference type="NCBI Taxonomy" id="7038"/>
    <lineage>
        <taxon>Eukaryota</taxon>
        <taxon>Metazoa</taxon>
        <taxon>Ecdysozoa</taxon>
        <taxon>Arthropoda</taxon>
        <taxon>Hexapoda</taxon>
        <taxon>Insecta</taxon>
        <taxon>Pterygota</taxon>
        <taxon>Neoptera</taxon>
        <taxon>Paraneoptera</taxon>
        <taxon>Hemiptera</taxon>
        <taxon>Sternorrhyncha</taxon>
        <taxon>Aleyrodoidea</taxon>
        <taxon>Aleyrodidae</taxon>
        <taxon>Aleyrodinae</taxon>
        <taxon>Bemisia</taxon>
    </lineage>
</organism>
<dbReference type="InterPro" id="IPR000668">
    <property type="entry name" value="Peptidase_C1A_C"/>
</dbReference>
<evidence type="ECO:0000256" key="1">
    <source>
        <dbReference type="SAM" id="SignalP"/>
    </source>
</evidence>
<proteinExistence type="predicted"/>
<dbReference type="Gene3D" id="3.90.70.10">
    <property type="entry name" value="Cysteine proteinases"/>
    <property type="match status" value="1"/>
</dbReference>
<reference evidence="3" key="1">
    <citation type="submission" date="2021-12" db="EMBL/GenBank/DDBJ databases">
        <authorList>
            <person name="King R."/>
        </authorList>
    </citation>
    <scope>NUCLEOTIDE SEQUENCE</scope>
</reference>
<dbReference type="AlphaFoldDB" id="A0A9P0A3N0"/>
<dbReference type="EMBL" id="OU963871">
    <property type="protein sequence ID" value="CAH0383270.1"/>
    <property type="molecule type" value="Genomic_DNA"/>
</dbReference>
<dbReference type="Pfam" id="PF00112">
    <property type="entry name" value="Peptidase_C1"/>
    <property type="match status" value="1"/>
</dbReference>
<evidence type="ECO:0000259" key="2">
    <source>
        <dbReference type="SMART" id="SM00645"/>
    </source>
</evidence>
<evidence type="ECO:0000313" key="4">
    <source>
        <dbReference type="Proteomes" id="UP001152759"/>
    </source>
</evidence>
<feature type="signal peptide" evidence="1">
    <location>
        <begin position="1"/>
        <end position="18"/>
    </location>
</feature>
<dbReference type="Proteomes" id="UP001152759">
    <property type="component" value="Chromosome 10"/>
</dbReference>
<dbReference type="KEGG" id="btab:109042343"/>
<sequence>MLTVIVFLSLALVHQSLGSENIDELLRKHPTWSFKVESVETAVKNALQKNSLTGHNLELTEKVLREKLRRNLPPGATHIVRKVGDPKWESDPSKVPGTFDAREKWKHCASLIGQVEDEGPCRADGPSIVSSTMSDRYCIFTNGAFKEKLSHEMLMGCGELCTGKSAQYQSWRYGTDFGIPTGGPHGSQKGCVPYTYPACDHTTYYDDYPGRKNKINECKGQMVFDHDCPKKCTNEKYKKPLDKDRVKLSTYYYTSDHEFAIRNEVYTYGPVVTNVLLYDDFLEKPNGIFQAKEGRKRLDAEKLIKIIGWGKENGTLYWLCMHTWDSWGDKVFKIPRGVYFDSMEWVVMTGTYLDIGNN</sequence>
<dbReference type="InterPro" id="IPR038765">
    <property type="entry name" value="Papain-like_cys_pep_sf"/>
</dbReference>
<feature type="chain" id="PRO_5040454573" description="Peptidase C1A papain C-terminal domain-containing protein" evidence="1">
    <location>
        <begin position="19"/>
        <end position="358"/>
    </location>
</feature>
<keyword evidence="4" id="KW-1185">Reference proteome</keyword>
<feature type="domain" description="Peptidase C1A papain C-terminal" evidence="2">
    <location>
        <begin position="95"/>
        <end position="342"/>
    </location>
</feature>
<keyword evidence="1" id="KW-0732">Signal</keyword>
<dbReference type="SMART" id="SM00645">
    <property type="entry name" value="Pept_C1"/>
    <property type="match status" value="1"/>
</dbReference>
<evidence type="ECO:0000313" key="3">
    <source>
        <dbReference type="EMBL" id="CAH0383270.1"/>
    </source>
</evidence>
<gene>
    <name evidence="3" type="ORF">BEMITA_LOCUS2731</name>
</gene>